<keyword evidence="9 11" id="KW-1133">Transmembrane helix</keyword>
<organism evidence="14 15">
    <name type="scientific">Gordonia terrae C-6</name>
    <dbReference type="NCBI Taxonomy" id="1316928"/>
    <lineage>
        <taxon>Bacteria</taxon>
        <taxon>Bacillati</taxon>
        <taxon>Actinomycetota</taxon>
        <taxon>Actinomycetes</taxon>
        <taxon>Mycobacteriales</taxon>
        <taxon>Gordoniaceae</taxon>
        <taxon>Gordonia</taxon>
    </lineage>
</organism>
<dbReference type="Gene3D" id="3.40.1110.10">
    <property type="entry name" value="Calcium-transporting ATPase, cytoplasmic domain N"/>
    <property type="match status" value="1"/>
</dbReference>
<feature type="transmembrane region" description="Helical" evidence="11">
    <location>
        <begin position="302"/>
        <end position="323"/>
    </location>
</feature>
<evidence type="ECO:0000256" key="7">
    <source>
        <dbReference type="ARBA" id="ARBA00022842"/>
    </source>
</evidence>
<keyword evidence="3 11" id="KW-0812">Transmembrane</keyword>
<dbReference type="NCBIfam" id="TIGR01512">
    <property type="entry name" value="ATPase-IB2_Cd"/>
    <property type="match status" value="1"/>
</dbReference>
<evidence type="ECO:0000313" key="14">
    <source>
        <dbReference type="EMBL" id="EON33578.1"/>
    </source>
</evidence>
<dbReference type="InterPro" id="IPR023299">
    <property type="entry name" value="ATPase_P-typ_cyto_dom_N"/>
</dbReference>
<dbReference type="InterPro" id="IPR008250">
    <property type="entry name" value="ATPase_P-typ_transduc_dom_A_sf"/>
</dbReference>
<dbReference type="GO" id="GO:0019829">
    <property type="term" value="F:ATPase-coupled monoatomic cation transmembrane transporter activity"/>
    <property type="evidence" value="ECO:0007669"/>
    <property type="project" value="InterPro"/>
</dbReference>
<dbReference type="PANTHER" id="PTHR43079">
    <property type="entry name" value="PROBABLE CADMIUM/ZINC-TRANSPORTING ATPASE HMA1"/>
    <property type="match status" value="1"/>
</dbReference>
<dbReference type="Proteomes" id="UP000013569">
    <property type="component" value="Unassembled WGS sequence"/>
</dbReference>
<dbReference type="InterPro" id="IPR051949">
    <property type="entry name" value="Cation_Transport_ATPase"/>
</dbReference>
<dbReference type="InterPro" id="IPR027256">
    <property type="entry name" value="P-typ_ATPase_IB"/>
</dbReference>
<dbReference type="GO" id="GO:0005886">
    <property type="term" value="C:plasma membrane"/>
    <property type="evidence" value="ECO:0007669"/>
    <property type="project" value="UniProtKB-SubCell"/>
</dbReference>
<feature type="transmembrane region" description="Helical" evidence="11">
    <location>
        <begin position="44"/>
        <end position="62"/>
    </location>
</feature>
<evidence type="ECO:0000256" key="3">
    <source>
        <dbReference type="ARBA" id="ARBA00022692"/>
    </source>
</evidence>
<dbReference type="SUPFAM" id="SSF81653">
    <property type="entry name" value="Calcium ATPase, transduction domain A"/>
    <property type="match status" value="1"/>
</dbReference>
<protein>
    <submittedName>
        <fullName evidence="14">Cation transport ATPase</fullName>
    </submittedName>
</protein>
<dbReference type="PROSITE" id="PS00154">
    <property type="entry name" value="ATPASE_E1_E2"/>
    <property type="match status" value="1"/>
</dbReference>
<dbReference type="Gene3D" id="3.40.50.1000">
    <property type="entry name" value="HAD superfamily/HAD-like"/>
    <property type="match status" value="1"/>
</dbReference>
<dbReference type="SUPFAM" id="SSF56784">
    <property type="entry name" value="HAD-like"/>
    <property type="match status" value="1"/>
</dbReference>
<keyword evidence="7" id="KW-0460">Magnesium</keyword>
<keyword evidence="8" id="KW-1278">Translocase</keyword>
<evidence type="ECO:0000259" key="13">
    <source>
        <dbReference type="Pfam" id="PF00122"/>
    </source>
</evidence>
<keyword evidence="10 11" id="KW-0472">Membrane</keyword>
<feature type="transmembrane region" description="Helical" evidence="11">
    <location>
        <begin position="271"/>
        <end position="290"/>
    </location>
</feature>
<dbReference type="PRINTS" id="PR00119">
    <property type="entry name" value="CATATPASE"/>
</dbReference>
<dbReference type="Pfam" id="PF00122">
    <property type="entry name" value="E1-E2_ATPase"/>
    <property type="match status" value="1"/>
</dbReference>
<feature type="region of interest" description="Disordered" evidence="12">
    <location>
        <begin position="1"/>
        <end position="29"/>
    </location>
</feature>
<evidence type="ECO:0000256" key="9">
    <source>
        <dbReference type="ARBA" id="ARBA00022989"/>
    </source>
</evidence>
<dbReference type="GO" id="GO:0005524">
    <property type="term" value="F:ATP binding"/>
    <property type="evidence" value="ECO:0007669"/>
    <property type="project" value="UniProtKB-UniRule"/>
</dbReference>
<accession>R7YC28</accession>
<dbReference type="FunFam" id="2.70.150.10:FF:000002">
    <property type="entry name" value="Copper-transporting ATPase 1, putative"/>
    <property type="match status" value="1"/>
</dbReference>
<dbReference type="Pfam" id="PF00702">
    <property type="entry name" value="Hydrolase"/>
    <property type="match status" value="1"/>
</dbReference>
<dbReference type="InterPro" id="IPR023298">
    <property type="entry name" value="ATPase_P-typ_TM_dom_sf"/>
</dbReference>
<evidence type="ECO:0000256" key="8">
    <source>
        <dbReference type="ARBA" id="ARBA00022967"/>
    </source>
</evidence>
<feature type="transmembrane region" description="Helical" evidence="11">
    <location>
        <begin position="586"/>
        <end position="604"/>
    </location>
</feature>
<evidence type="ECO:0000256" key="4">
    <source>
        <dbReference type="ARBA" id="ARBA00022723"/>
    </source>
</evidence>
<dbReference type="InterPro" id="IPR001757">
    <property type="entry name" value="P_typ_ATPase"/>
</dbReference>
<keyword evidence="11" id="KW-1003">Cell membrane</keyword>
<dbReference type="RefSeq" id="WP_010841888.1">
    <property type="nucleotide sequence ID" value="NZ_AQPW01000005.1"/>
</dbReference>
<comment type="caution">
    <text evidence="14">The sequence shown here is derived from an EMBL/GenBank/DDBJ whole genome shotgun (WGS) entry which is preliminary data.</text>
</comment>
<evidence type="ECO:0000313" key="15">
    <source>
        <dbReference type="Proteomes" id="UP000013569"/>
    </source>
</evidence>
<proteinExistence type="inferred from homology"/>
<dbReference type="GO" id="GO:0046872">
    <property type="term" value="F:metal ion binding"/>
    <property type="evidence" value="ECO:0007669"/>
    <property type="project" value="UniProtKB-KW"/>
</dbReference>
<evidence type="ECO:0000256" key="12">
    <source>
        <dbReference type="SAM" id="MobiDB-lite"/>
    </source>
</evidence>
<dbReference type="PANTHER" id="PTHR43079:SF1">
    <property type="entry name" value="CADMIUM_ZINC-TRANSPORTING ATPASE HMA1, CHLOROPLASTIC-RELATED"/>
    <property type="match status" value="1"/>
</dbReference>
<name>R7YC28_9ACTN</name>
<dbReference type="AlphaFoldDB" id="R7YC28"/>
<keyword evidence="5 11" id="KW-0547">Nucleotide-binding</keyword>
<dbReference type="InterPro" id="IPR059000">
    <property type="entry name" value="ATPase_P-type_domA"/>
</dbReference>
<keyword evidence="6 11" id="KW-0067">ATP-binding</keyword>
<dbReference type="InterPro" id="IPR023214">
    <property type="entry name" value="HAD_sf"/>
</dbReference>
<comment type="similarity">
    <text evidence="2 11">Belongs to the cation transport ATPase (P-type) (TC 3.A.3) family. Type IB subfamily.</text>
</comment>
<dbReference type="EMBL" id="AQPW01000005">
    <property type="protein sequence ID" value="EON33578.1"/>
    <property type="molecule type" value="Genomic_DNA"/>
</dbReference>
<dbReference type="NCBIfam" id="TIGR01525">
    <property type="entry name" value="ATPase-IB_hvy"/>
    <property type="match status" value="1"/>
</dbReference>
<evidence type="ECO:0000256" key="5">
    <source>
        <dbReference type="ARBA" id="ARBA00022741"/>
    </source>
</evidence>
<evidence type="ECO:0000256" key="6">
    <source>
        <dbReference type="ARBA" id="ARBA00022840"/>
    </source>
</evidence>
<dbReference type="GO" id="GO:0016887">
    <property type="term" value="F:ATP hydrolysis activity"/>
    <property type="evidence" value="ECO:0007669"/>
    <property type="project" value="InterPro"/>
</dbReference>
<reference evidence="14 15" key="1">
    <citation type="journal article" date="2013" name="Genome Announc.">
        <title>Draft Genome Sequence of a Benzothiophene-Desulfurizing Bacterium, Gordona terrae Strain C-6.</title>
        <authorList>
            <person name="Wang W."/>
            <person name="Ma T."/>
            <person name="Ren Y."/>
            <person name="Li G."/>
        </authorList>
    </citation>
    <scope>NUCLEOTIDE SEQUENCE [LARGE SCALE GENOMIC DNA]</scope>
    <source>
        <strain evidence="14 15">C-6</strain>
    </source>
</reference>
<dbReference type="SUPFAM" id="SSF81665">
    <property type="entry name" value="Calcium ATPase, transmembrane domain M"/>
    <property type="match status" value="1"/>
</dbReference>
<keyword evidence="4 11" id="KW-0479">Metal-binding</keyword>
<evidence type="ECO:0000256" key="2">
    <source>
        <dbReference type="ARBA" id="ARBA00006024"/>
    </source>
</evidence>
<gene>
    <name evidence="14" type="ORF">GTC6_07184</name>
</gene>
<dbReference type="InterPro" id="IPR018303">
    <property type="entry name" value="ATPase_P-typ_P_site"/>
</dbReference>
<feature type="domain" description="P-type ATPase A" evidence="13">
    <location>
        <begin position="151"/>
        <end position="251"/>
    </location>
</feature>
<feature type="compositionally biased region" description="Low complexity" evidence="12">
    <location>
        <begin position="1"/>
        <end position="12"/>
    </location>
</feature>
<dbReference type="PATRIC" id="fig|1316928.3.peg.1442"/>
<dbReference type="NCBIfam" id="TIGR01494">
    <property type="entry name" value="ATPase_P-type"/>
    <property type="match status" value="1"/>
</dbReference>
<evidence type="ECO:0000256" key="10">
    <source>
        <dbReference type="ARBA" id="ARBA00023136"/>
    </source>
</evidence>
<evidence type="ECO:0000256" key="1">
    <source>
        <dbReference type="ARBA" id="ARBA00004651"/>
    </source>
</evidence>
<dbReference type="OrthoDB" id="7059309at2"/>
<dbReference type="Gene3D" id="2.70.150.10">
    <property type="entry name" value="Calcium-transporting ATPase, cytoplasmic transduction domain A"/>
    <property type="match status" value="1"/>
</dbReference>
<comment type="subcellular location">
    <subcellularLocation>
        <location evidence="1">Cell membrane</location>
        <topology evidence="1">Multi-pass membrane protein</topology>
    </subcellularLocation>
</comment>
<evidence type="ECO:0000256" key="11">
    <source>
        <dbReference type="RuleBase" id="RU362081"/>
    </source>
</evidence>
<dbReference type="InterPro" id="IPR036412">
    <property type="entry name" value="HAD-like_sf"/>
</dbReference>
<sequence>MMDTAEATGATDRAARDTVPRPGGERGITAPRSIFRTGLRLPEVRWAGIALALFLAGWLLQLCEAPEWAWWTAYLACYLSGGWEPTRSGLQELRQRRLDVDLLMIVAAIAAASIGQVFDGALLIVIFATSGALEVVVTQRTADSVTALLGLAPERATRYHDDGSTVEVDCRDLEVGQRILVRPGERIGADGVVLRGRSEVDQQAVTGESIPVVRDAGDDVLSGTVNGTGALIVEVARPASESVIARIATLVAEASETKAPTQLFLDKVEQAYSVTVVVATLLVLGVPMMLFDNTFDEALLRAIVFMIVASPCAVVLSTMPPLLASIANAGRHGVLVKSAAVMESVGRTNVVAFDKTGTLTEGRPQVVDVTALDGREPSEVLALAAAVEHPSEHPLGRAIVAAAIDRGLDIETVEDFRALPGRGVTGAVCGHRITVERAVADSTGTVVGVLVDGSEVGRIELVDRLRDDAAEAVRLIGDVTSGPVLLLTGDRPSVAADVADRTGIEAVHADLLPEDKVRIVGETGGHVLVVGDGINDAPALMAAGTGVAMGRRGADLAVQTADAIIVRDDLTAVAALIRLSRLARRYVIANLCIAGTMIVTLVTWDLVGTLPLPLAVAGHEGSTVLVALNGARLLRRSAWSGAQST</sequence>